<keyword evidence="5 12" id="KW-0732">Signal</keyword>
<comment type="catalytic activity">
    <reaction evidence="9">
        <text>Successive hydrolysis of beta-D-glucose units from the non-reducing ends of (1-&gt;3)-beta-D-glucans, releasing alpha-glucose.</text>
        <dbReference type="EC" id="3.2.1.58"/>
    </reaction>
</comment>
<comment type="subcellular location">
    <subcellularLocation>
        <location evidence="1">Secreted</location>
    </subcellularLocation>
</comment>
<evidence type="ECO:0000313" key="15">
    <source>
        <dbReference type="Proteomes" id="UP000223968"/>
    </source>
</evidence>
<comment type="similarity">
    <text evidence="2 11">Belongs to the glycosyl hydrolase 5 (cellulase A) family.</text>
</comment>
<dbReference type="GO" id="GO:0009251">
    <property type="term" value="P:glucan catabolic process"/>
    <property type="evidence" value="ECO:0007669"/>
    <property type="project" value="TreeGrafter"/>
</dbReference>
<proteinExistence type="inferred from homology"/>
<keyword evidence="15" id="KW-1185">Reference proteome</keyword>
<dbReference type="GO" id="GO:0071555">
    <property type="term" value="P:cell wall organization"/>
    <property type="evidence" value="ECO:0007669"/>
    <property type="project" value="UniProtKB-KW"/>
</dbReference>
<evidence type="ECO:0000256" key="1">
    <source>
        <dbReference type="ARBA" id="ARBA00004613"/>
    </source>
</evidence>
<comment type="subunit">
    <text evidence="3">Monomer.</text>
</comment>
<dbReference type="SUPFAM" id="SSF51445">
    <property type="entry name" value="(Trans)glycosidases"/>
    <property type="match status" value="1"/>
</dbReference>
<comment type="caution">
    <text evidence="14">The sequence shown here is derived from an EMBL/GenBank/DDBJ whole genome shotgun (WGS) entry which is preliminary data.</text>
</comment>
<accession>A0A2B7YA57</accession>
<evidence type="ECO:0000256" key="9">
    <source>
        <dbReference type="ARBA" id="ARBA00036824"/>
    </source>
</evidence>
<dbReference type="EC" id="3.2.1.58" evidence="10"/>
<dbReference type="STRING" id="1447875.A0A2B7YA57"/>
<dbReference type="PANTHER" id="PTHR31297">
    <property type="entry name" value="GLUCAN ENDO-1,6-BETA-GLUCOSIDASE B"/>
    <property type="match status" value="1"/>
</dbReference>
<evidence type="ECO:0000256" key="10">
    <source>
        <dbReference type="ARBA" id="ARBA00038929"/>
    </source>
</evidence>
<reference evidence="14 15" key="1">
    <citation type="submission" date="2017-10" db="EMBL/GenBank/DDBJ databases">
        <title>Comparative genomics in systemic dimorphic fungi from Ajellomycetaceae.</title>
        <authorList>
            <person name="Munoz J.F."/>
            <person name="Mcewen J.G."/>
            <person name="Clay O.K."/>
            <person name="Cuomo C.A."/>
        </authorList>
    </citation>
    <scope>NUCLEOTIDE SEQUENCE [LARGE SCALE GENOMIC DNA]</scope>
    <source>
        <strain evidence="14 15">UAMH5409</strain>
    </source>
</reference>
<dbReference type="PANTHER" id="PTHR31297:SF1">
    <property type="entry name" value="GLUCAN 1,3-BETA-GLUCOSIDASE I_II-RELATED"/>
    <property type="match status" value="1"/>
</dbReference>
<dbReference type="FunFam" id="3.20.20.80:FF:000033">
    <property type="entry name" value="Glucan 1,3-beta-glucosidase A"/>
    <property type="match status" value="1"/>
</dbReference>
<dbReference type="InterPro" id="IPR017853">
    <property type="entry name" value="GH"/>
</dbReference>
<feature type="signal peptide" evidence="12">
    <location>
        <begin position="1"/>
        <end position="24"/>
    </location>
</feature>
<gene>
    <name evidence="14" type="ORF">AJ79_00840</name>
</gene>
<protein>
    <recommendedName>
        <fullName evidence="10">glucan 1,3-beta-glucosidase</fullName>
        <ecNumber evidence="10">3.2.1.58</ecNumber>
    </recommendedName>
</protein>
<evidence type="ECO:0000256" key="2">
    <source>
        <dbReference type="ARBA" id="ARBA00005641"/>
    </source>
</evidence>
<dbReference type="Gene3D" id="3.20.20.80">
    <property type="entry name" value="Glycosidases"/>
    <property type="match status" value="1"/>
</dbReference>
<dbReference type="GO" id="GO:0009986">
    <property type="term" value="C:cell surface"/>
    <property type="evidence" value="ECO:0007669"/>
    <property type="project" value="TreeGrafter"/>
</dbReference>
<dbReference type="Proteomes" id="UP000223968">
    <property type="component" value="Unassembled WGS sequence"/>
</dbReference>
<dbReference type="Pfam" id="PF00150">
    <property type="entry name" value="Cellulase"/>
    <property type="match status" value="1"/>
</dbReference>
<evidence type="ECO:0000256" key="4">
    <source>
        <dbReference type="ARBA" id="ARBA00022525"/>
    </source>
</evidence>
<keyword evidence="8" id="KW-0961">Cell wall biogenesis/degradation</keyword>
<evidence type="ECO:0000256" key="7">
    <source>
        <dbReference type="ARBA" id="ARBA00023295"/>
    </source>
</evidence>
<evidence type="ECO:0000256" key="5">
    <source>
        <dbReference type="ARBA" id="ARBA00022729"/>
    </source>
</evidence>
<keyword evidence="7 11" id="KW-0326">Glycosidase</keyword>
<organism evidence="14 15">
    <name type="scientific">Helicocarpus griseus UAMH5409</name>
    <dbReference type="NCBI Taxonomy" id="1447875"/>
    <lineage>
        <taxon>Eukaryota</taxon>
        <taxon>Fungi</taxon>
        <taxon>Dikarya</taxon>
        <taxon>Ascomycota</taxon>
        <taxon>Pezizomycotina</taxon>
        <taxon>Eurotiomycetes</taxon>
        <taxon>Eurotiomycetidae</taxon>
        <taxon>Onygenales</taxon>
        <taxon>Ajellomycetaceae</taxon>
        <taxon>Helicocarpus</taxon>
    </lineage>
</organism>
<dbReference type="InterPro" id="IPR050386">
    <property type="entry name" value="Glycosyl_hydrolase_5"/>
</dbReference>
<dbReference type="GO" id="GO:0004338">
    <property type="term" value="F:glucan exo-1,3-beta-glucosidase activity"/>
    <property type="evidence" value="ECO:0007669"/>
    <property type="project" value="UniProtKB-EC"/>
</dbReference>
<sequence length="414" mass="46110">MVRLELYRLVCAIFFFAWVFLVSAVPVLAPRDDKESMHGVNLGGWLVLEPWITPSLFEEAGEAAVDEYTWSKTLAGNAKSRLTKHWDSWISSADFEQIAAAGLTHVRIPIGYWAVAPVDGEPYVQGQIDYLDKAIGWARDSNLKVIVDLHGAPGSQNGFDNSGRRGPINWQKGDTVKQTLRAIRALAARYAHQTDVVTAIELLNEPFVPGGVDLDALKQFYYDGFGIMREANENMGIAISDAFQPPDSWNGFMAAYNNFHNIYLDTHHYQVFDDALLALNTDQHANSVCSFGREKLALADKWTFVGEWSAARTDCAKYLNGRGVGSRFDGSFHGGAPSGACGLNAYGSVKELSAGQKMEMRRYIEAQLDAFEHGVGWFFWTWKTEGAPEWDMQELLEEGVFPQPLWDRKFGGCG</sequence>
<keyword evidence="4" id="KW-0964">Secreted</keyword>
<dbReference type="OrthoDB" id="62120at2759"/>
<evidence type="ECO:0000256" key="8">
    <source>
        <dbReference type="ARBA" id="ARBA00023316"/>
    </source>
</evidence>
<evidence type="ECO:0000259" key="13">
    <source>
        <dbReference type="Pfam" id="PF00150"/>
    </source>
</evidence>
<evidence type="ECO:0000256" key="6">
    <source>
        <dbReference type="ARBA" id="ARBA00022801"/>
    </source>
</evidence>
<name>A0A2B7YA57_9EURO</name>
<dbReference type="AlphaFoldDB" id="A0A2B7YA57"/>
<evidence type="ECO:0000313" key="14">
    <source>
        <dbReference type="EMBL" id="PGH17941.1"/>
    </source>
</evidence>
<feature type="chain" id="PRO_5013401276" description="glucan 1,3-beta-glucosidase" evidence="12">
    <location>
        <begin position="25"/>
        <end position="414"/>
    </location>
</feature>
<feature type="domain" description="Glycoside hydrolase family 5" evidence="13">
    <location>
        <begin position="90"/>
        <end position="312"/>
    </location>
</feature>
<evidence type="ECO:0000256" key="3">
    <source>
        <dbReference type="ARBA" id="ARBA00011245"/>
    </source>
</evidence>
<dbReference type="InterPro" id="IPR001547">
    <property type="entry name" value="Glyco_hydro_5"/>
</dbReference>
<keyword evidence="6 11" id="KW-0378">Hydrolase</keyword>
<evidence type="ECO:0000256" key="12">
    <source>
        <dbReference type="SAM" id="SignalP"/>
    </source>
</evidence>
<evidence type="ECO:0000256" key="11">
    <source>
        <dbReference type="RuleBase" id="RU361153"/>
    </source>
</evidence>
<dbReference type="GO" id="GO:0005576">
    <property type="term" value="C:extracellular region"/>
    <property type="evidence" value="ECO:0007669"/>
    <property type="project" value="UniProtKB-SubCell"/>
</dbReference>
<dbReference type="EMBL" id="PDNB01000007">
    <property type="protein sequence ID" value="PGH17941.1"/>
    <property type="molecule type" value="Genomic_DNA"/>
</dbReference>